<dbReference type="InterPro" id="IPR047057">
    <property type="entry name" value="MerR_fam"/>
</dbReference>
<organism evidence="3 4">
    <name type="scientific">Pseudogulbenkiania subflava DSM 22618</name>
    <dbReference type="NCBI Taxonomy" id="1123014"/>
    <lineage>
        <taxon>Bacteria</taxon>
        <taxon>Pseudomonadati</taxon>
        <taxon>Pseudomonadota</taxon>
        <taxon>Betaproteobacteria</taxon>
        <taxon>Neisseriales</taxon>
        <taxon>Chromobacteriaceae</taxon>
        <taxon>Pseudogulbenkiania</taxon>
    </lineage>
</organism>
<dbReference type="PANTHER" id="PTHR30204:SF98">
    <property type="entry name" value="HTH-TYPE TRANSCRIPTIONAL REGULATOR ADHR"/>
    <property type="match status" value="1"/>
</dbReference>
<dbReference type="GO" id="GO:0003700">
    <property type="term" value="F:DNA-binding transcription factor activity"/>
    <property type="evidence" value="ECO:0007669"/>
    <property type="project" value="InterPro"/>
</dbReference>
<reference evidence="4" key="1">
    <citation type="submission" date="2017-04" db="EMBL/GenBank/DDBJ databases">
        <authorList>
            <person name="Varghese N."/>
            <person name="Submissions S."/>
        </authorList>
    </citation>
    <scope>NUCLEOTIDE SEQUENCE [LARGE SCALE GENOMIC DNA]</scope>
    <source>
        <strain evidence="4">DSM 22618</strain>
    </source>
</reference>
<dbReference type="InterPro" id="IPR009061">
    <property type="entry name" value="DNA-bd_dom_put_sf"/>
</dbReference>
<evidence type="ECO:0000313" key="4">
    <source>
        <dbReference type="Proteomes" id="UP000192920"/>
    </source>
</evidence>
<dbReference type="STRING" id="1123014.SAMN02745746_00658"/>
<evidence type="ECO:0000259" key="2">
    <source>
        <dbReference type="PROSITE" id="PS50937"/>
    </source>
</evidence>
<dbReference type="Gene3D" id="1.10.1660.10">
    <property type="match status" value="1"/>
</dbReference>
<dbReference type="PROSITE" id="PS00552">
    <property type="entry name" value="HTH_MERR_1"/>
    <property type="match status" value="1"/>
</dbReference>
<sequence>MLTIGAVAAQTGLTEHTLRYYEKIGLLDPVPRGPGGQRRYREQDLRWLEFLLRLRATGMPLRDMLAYAEQRRVGNTAESLALRRKLLAAHADKVAEEIAVLQSTLQLLQGKIDIYRGWEASLPLSYQLDKE</sequence>
<dbReference type="CDD" id="cd01109">
    <property type="entry name" value="HTH_YyaN"/>
    <property type="match status" value="1"/>
</dbReference>
<dbReference type="PROSITE" id="PS50937">
    <property type="entry name" value="HTH_MERR_2"/>
    <property type="match status" value="1"/>
</dbReference>
<protein>
    <submittedName>
        <fullName evidence="3">DNA-binding transcriptional regulator, MerR family</fullName>
    </submittedName>
</protein>
<name>A0A1Y6B9Z5_9NEIS</name>
<proteinExistence type="predicted"/>
<feature type="domain" description="HTH merR-type" evidence="2">
    <location>
        <begin position="1"/>
        <end position="70"/>
    </location>
</feature>
<dbReference type="AlphaFoldDB" id="A0A1Y6B9Z5"/>
<dbReference type="SUPFAM" id="SSF46955">
    <property type="entry name" value="Putative DNA-binding domain"/>
    <property type="match status" value="1"/>
</dbReference>
<dbReference type="PANTHER" id="PTHR30204">
    <property type="entry name" value="REDOX-CYCLING DRUG-SENSING TRANSCRIPTIONAL ACTIVATOR SOXR"/>
    <property type="match status" value="1"/>
</dbReference>
<dbReference type="Pfam" id="PF13411">
    <property type="entry name" value="MerR_1"/>
    <property type="match status" value="1"/>
</dbReference>
<evidence type="ECO:0000256" key="1">
    <source>
        <dbReference type="ARBA" id="ARBA00023125"/>
    </source>
</evidence>
<keyword evidence="1 3" id="KW-0238">DNA-binding</keyword>
<gene>
    <name evidence="3" type="ORF">SAMN02745746_00658</name>
</gene>
<dbReference type="PRINTS" id="PR00040">
    <property type="entry name" value="HTHMERR"/>
</dbReference>
<accession>A0A1Y6B9Z5</accession>
<dbReference type="GO" id="GO:0003677">
    <property type="term" value="F:DNA binding"/>
    <property type="evidence" value="ECO:0007669"/>
    <property type="project" value="UniProtKB-KW"/>
</dbReference>
<evidence type="ECO:0000313" key="3">
    <source>
        <dbReference type="EMBL" id="SMF00729.1"/>
    </source>
</evidence>
<dbReference type="SMART" id="SM00422">
    <property type="entry name" value="HTH_MERR"/>
    <property type="match status" value="1"/>
</dbReference>
<dbReference type="EMBL" id="FXAG01000003">
    <property type="protein sequence ID" value="SMF00729.1"/>
    <property type="molecule type" value="Genomic_DNA"/>
</dbReference>
<dbReference type="Proteomes" id="UP000192920">
    <property type="component" value="Unassembled WGS sequence"/>
</dbReference>
<dbReference type="InterPro" id="IPR000551">
    <property type="entry name" value="MerR-type_HTH_dom"/>
</dbReference>
<keyword evidence="4" id="KW-1185">Reference proteome</keyword>